<evidence type="ECO:0000256" key="2">
    <source>
        <dbReference type="ARBA" id="ARBA00022692"/>
    </source>
</evidence>
<feature type="transmembrane region" description="Helical" evidence="5">
    <location>
        <begin position="431"/>
        <end position="451"/>
    </location>
</feature>
<evidence type="ECO:0000313" key="6">
    <source>
        <dbReference type="EMBL" id="CAE2274651.1"/>
    </source>
</evidence>
<dbReference type="Pfam" id="PF06423">
    <property type="entry name" value="GWT1"/>
    <property type="match status" value="1"/>
</dbReference>
<dbReference type="PANTHER" id="PTHR20661">
    <property type="entry name" value="PHOSPHATIDYLINOSITOL-GLYCAN BIOSYNTHESIS CLASS W PROTEIN"/>
    <property type="match status" value="1"/>
</dbReference>
<proteinExistence type="predicted"/>
<comment type="subcellular location">
    <subcellularLocation>
        <location evidence="1">Membrane</location>
        <topology evidence="1">Multi-pass membrane protein</topology>
    </subcellularLocation>
</comment>
<feature type="transmembrane region" description="Helical" evidence="5">
    <location>
        <begin position="355"/>
        <end position="374"/>
    </location>
</feature>
<evidence type="ECO:0000256" key="3">
    <source>
        <dbReference type="ARBA" id="ARBA00022989"/>
    </source>
</evidence>
<gene>
    <name evidence="6" type="ORF">OAUR00152_LOCUS34094</name>
</gene>
<accession>A0A7S4JVF4</accession>
<dbReference type="GO" id="GO:0016020">
    <property type="term" value="C:membrane"/>
    <property type="evidence" value="ECO:0007669"/>
    <property type="project" value="UniProtKB-SubCell"/>
</dbReference>
<feature type="transmembrane region" description="Helical" evidence="5">
    <location>
        <begin position="389"/>
        <end position="410"/>
    </location>
</feature>
<dbReference type="EMBL" id="HBKQ01049447">
    <property type="protein sequence ID" value="CAE2274651.1"/>
    <property type="molecule type" value="Transcribed_RNA"/>
</dbReference>
<organism evidence="6">
    <name type="scientific">Odontella aurita</name>
    <dbReference type="NCBI Taxonomy" id="265563"/>
    <lineage>
        <taxon>Eukaryota</taxon>
        <taxon>Sar</taxon>
        <taxon>Stramenopiles</taxon>
        <taxon>Ochrophyta</taxon>
        <taxon>Bacillariophyta</taxon>
        <taxon>Mediophyceae</taxon>
        <taxon>Biddulphiophycidae</taxon>
        <taxon>Eupodiscales</taxon>
        <taxon>Odontellaceae</taxon>
        <taxon>Odontella</taxon>
    </lineage>
</organism>
<feature type="transmembrane region" description="Helical" evidence="5">
    <location>
        <begin position="179"/>
        <end position="198"/>
    </location>
</feature>
<dbReference type="InterPro" id="IPR009447">
    <property type="entry name" value="PIGW/GWT1"/>
</dbReference>
<keyword evidence="2 5" id="KW-0812">Transmembrane</keyword>
<reference evidence="6" key="1">
    <citation type="submission" date="2021-01" db="EMBL/GenBank/DDBJ databases">
        <authorList>
            <person name="Corre E."/>
            <person name="Pelletier E."/>
            <person name="Niang G."/>
            <person name="Scheremetjew M."/>
            <person name="Finn R."/>
            <person name="Kale V."/>
            <person name="Holt S."/>
            <person name="Cochrane G."/>
            <person name="Meng A."/>
            <person name="Brown T."/>
            <person name="Cohen L."/>
        </authorList>
    </citation>
    <scope>NUCLEOTIDE SEQUENCE</scope>
    <source>
        <strain evidence="6">Isolate 1302-5</strain>
    </source>
</reference>
<dbReference type="AlphaFoldDB" id="A0A7S4JVF4"/>
<feature type="transmembrane region" description="Helical" evidence="5">
    <location>
        <begin position="150"/>
        <end position="167"/>
    </location>
</feature>
<sequence length="490" mass="54452">MTPTLKEQKEAFVTGHEGSTPLENFLVCLSSPVGIFLFNELRQNIISSEFEGGSRNPKSRGTRAMLVVLESVVLLFPMAICQTTLLHSVGVPLIFLEFLLGILLAFFRLRAPNLCGRSPAESGGVPLVKDCGGEPKLKPRLEFLTSYRSSVSYLTFVAILAVDFRIFPRKFAKTETVGYGLMDLGAGSFIVAGGLVSPSARHDQTIGKDMLVSTMIRLVPLVLLGVVRLATNKGIEYQEHASEYGVHWNFFFTLASVSFYALVSRLASARKNRTIIPISLLLMYQFALSKKGLQSYIENAPRICSSSDKVLCSFFAANREGLLGCIGYLAMFLISEDIGYYCLWNCKWNEKDQGLRLLFSSVALWTIHFALVNICDVPVSRRSTNCSFVAWTLAHNMSMLLLIWLSFYIMKLSTKSSKPSPIFDAVNRHGLVVFMLANLMTGLVNITINTLEVGDEQALLIIFCYLIFVGTSALLLDWVFSSKKEKLKVK</sequence>
<dbReference type="GO" id="GO:0005783">
    <property type="term" value="C:endoplasmic reticulum"/>
    <property type="evidence" value="ECO:0007669"/>
    <property type="project" value="TreeGrafter"/>
</dbReference>
<dbReference type="PIRSF" id="PIRSF017321">
    <property type="entry name" value="GWT1"/>
    <property type="match status" value="1"/>
</dbReference>
<evidence type="ECO:0000256" key="5">
    <source>
        <dbReference type="SAM" id="Phobius"/>
    </source>
</evidence>
<keyword evidence="4 5" id="KW-0472">Membrane</keyword>
<evidence type="ECO:0008006" key="7">
    <source>
        <dbReference type="Google" id="ProtNLM"/>
    </source>
</evidence>
<dbReference type="PANTHER" id="PTHR20661:SF0">
    <property type="entry name" value="PHOSPHATIDYLINOSITOL-GLYCAN BIOSYNTHESIS CLASS W PROTEIN"/>
    <property type="match status" value="1"/>
</dbReference>
<evidence type="ECO:0000256" key="1">
    <source>
        <dbReference type="ARBA" id="ARBA00004141"/>
    </source>
</evidence>
<feature type="transmembrane region" description="Helical" evidence="5">
    <location>
        <begin position="457"/>
        <end position="480"/>
    </location>
</feature>
<protein>
    <recommendedName>
        <fullName evidence="7">Phosphatidylinositol-glycan biosynthesis class W protein</fullName>
    </recommendedName>
</protein>
<feature type="transmembrane region" description="Helical" evidence="5">
    <location>
        <begin position="210"/>
        <end position="231"/>
    </location>
</feature>
<dbReference type="GO" id="GO:0032216">
    <property type="term" value="F:glucosaminyl-phosphatidylinositol O-acyltransferase activity"/>
    <property type="evidence" value="ECO:0007669"/>
    <property type="project" value="TreeGrafter"/>
</dbReference>
<feature type="transmembrane region" description="Helical" evidence="5">
    <location>
        <begin position="321"/>
        <end position="343"/>
    </location>
</feature>
<dbReference type="GO" id="GO:0072659">
    <property type="term" value="P:protein localization to plasma membrane"/>
    <property type="evidence" value="ECO:0007669"/>
    <property type="project" value="TreeGrafter"/>
</dbReference>
<feature type="transmembrane region" description="Helical" evidence="5">
    <location>
        <begin position="64"/>
        <end position="85"/>
    </location>
</feature>
<keyword evidence="3 5" id="KW-1133">Transmembrane helix</keyword>
<name>A0A7S4JVF4_9STRA</name>
<feature type="transmembrane region" description="Helical" evidence="5">
    <location>
        <begin position="246"/>
        <end position="263"/>
    </location>
</feature>
<evidence type="ECO:0000256" key="4">
    <source>
        <dbReference type="ARBA" id="ARBA00023136"/>
    </source>
</evidence>
<dbReference type="GO" id="GO:0006506">
    <property type="term" value="P:GPI anchor biosynthetic process"/>
    <property type="evidence" value="ECO:0007669"/>
    <property type="project" value="InterPro"/>
</dbReference>
<feature type="transmembrane region" description="Helical" evidence="5">
    <location>
        <begin position="91"/>
        <end position="109"/>
    </location>
</feature>